<evidence type="ECO:0000256" key="1">
    <source>
        <dbReference type="ARBA" id="ARBA00023015"/>
    </source>
</evidence>
<evidence type="ECO:0000256" key="3">
    <source>
        <dbReference type="ARBA" id="ARBA00023163"/>
    </source>
</evidence>
<dbReference type="PIRSF" id="PIRSF016838">
    <property type="entry name" value="PafC"/>
    <property type="match status" value="1"/>
</dbReference>
<dbReference type="Pfam" id="PF25583">
    <property type="entry name" value="WCX"/>
    <property type="match status" value="1"/>
</dbReference>
<keyword evidence="3" id="KW-0804">Transcription</keyword>
<dbReference type="PANTHER" id="PTHR34580:SF1">
    <property type="entry name" value="PROTEIN PAFC"/>
    <property type="match status" value="1"/>
</dbReference>
<evidence type="ECO:0000313" key="6">
    <source>
        <dbReference type="Proteomes" id="UP000236197"/>
    </source>
</evidence>
<protein>
    <submittedName>
        <fullName evidence="5">YafY family transcriptional regulator</fullName>
    </submittedName>
</protein>
<evidence type="ECO:0000256" key="2">
    <source>
        <dbReference type="ARBA" id="ARBA00023125"/>
    </source>
</evidence>
<organism evidence="5 6">
    <name type="scientific">Enteroscipio rubneri</name>
    <dbReference type="NCBI Taxonomy" id="2070686"/>
    <lineage>
        <taxon>Bacteria</taxon>
        <taxon>Bacillati</taxon>
        <taxon>Actinomycetota</taxon>
        <taxon>Coriobacteriia</taxon>
        <taxon>Eggerthellales</taxon>
        <taxon>Eggerthellaceae</taxon>
        <taxon>Enteroscipio</taxon>
    </lineage>
</organism>
<dbReference type="InterPro" id="IPR018356">
    <property type="entry name" value="Tscrpt_reg_HTH_DeoR_CS"/>
</dbReference>
<dbReference type="OrthoDB" id="3171994at2"/>
<dbReference type="InterPro" id="IPR013196">
    <property type="entry name" value="HTH_11"/>
</dbReference>
<keyword evidence="2" id="KW-0238">DNA-binding</keyword>
<dbReference type="AlphaFoldDB" id="A0A2K2UBB1"/>
<dbReference type="PROSITE" id="PS51000">
    <property type="entry name" value="HTH_DEOR_2"/>
    <property type="match status" value="1"/>
</dbReference>
<comment type="caution">
    <text evidence="5">The sequence shown here is derived from an EMBL/GenBank/DDBJ whole genome shotgun (WGS) entry which is preliminary data.</text>
</comment>
<evidence type="ECO:0000259" key="4">
    <source>
        <dbReference type="PROSITE" id="PS51000"/>
    </source>
</evidence>
<dbReference type="Pfam" id="PF13280">
    <property type="entry name" value="WYL"/>
    <property type="match status" value="1"/>
</dbReference>
<dbReference type="Gene3D" id="1.10.10.10">
    <property type="entry name" value="Winged helix-like DNA-binding domain superfamily/Winged helix DNA-binding domain"/>
    <property type="match status" value="1"/>
</dbReference>
<dbReference type="InterPro" id="IPR001034">
    <property type="entry name" value="DeoR_HTH"/>
</dbReference>
<dbReference type="InterPro" id="IPR028349">
    <property type="entry name" value="PafC-like"/>
</dbReference>
<name>A0A2K2UBB1_9ACTN</name>
<dbReference type="PROSITE" id="PS00894">
    <property type="entry name" value="HTH_DEOR_1"/>
    <property type="match status" value="1"/>
</dbReference>
<dbReference type="Pfam" id="PF08279">
    <property type="entry name" value="HTH_11"/>
    <property type="match status" value="1"/>
</dbReference>
<dbReference type="RefSeq" id="WP_103265114.1">
    <property type="nucleotide sequence ID" value="NZ_CABMLE010000007.1"/>
</dbReference>
<sequence length="309" mass="35604">MQSQRLFEIVYLLMERSPRPAGELAARLEVSERTVRRDVEALSAAGVPVFMTRGKGGGVHLMEGYVLDRSLMTDAEQDEILAALSALRQTGAADDASLPERVARLFRREGADWLDIDFSFWGAPAAYRRAFDLVKRGILERRLLSFEYRDAADRTSQRTVEPARLLYKDRSWYVRAWCRERGDWRTFKVIRMVWETMELKDETFDPRPLPPDLVENYSARNRAHVVLAFEPGDPRVREEFSPDAIEALPDGRFRVTFDTELTDRARHHLLSFGAGMTVEEPDELREWMRDQALAILKASEEKEARTPAL</sequence>
<keyword evidence="6" id="KW-1185">Reference proteome</keyword>
<dbReference type="EMBL" id="PPEK01000007">
    <property type="protein sequence ID" value="PNV67603.1"/>
    <property type="molecule type" value="Genomic_DNA"/>
</dbReference>
<dbReference type="PANTHER" id="PTHR34580">
    <property type="match status" value="1"/>
</dbReference>
<dbReference type="InterPro" id="IPR026881">
    <property type="entry name" value="WYL_dom"/>
</dbReference>
<dbReference type="PROSITE" id="PS52050">
    <property type="entry name" value="WYL"/>
    <property type="match status" value="1"/>
</dbReference>
<gene>
    <name evidence="5" type="ORF">C2L71_07290</name>
</gene>
<dbReference type="SUPFAM" id="SSF46785">
    <property type="entry name" value="Winged helix' DNA-binding domain"/>
    <property type="match status" value="1"/>
</dbReference>
<dbReference type="InterPro" id="IPR036388">
    <property type="entry name" value="WH-like_DNA-bd_sf"/>
</dbReference>
<dbReference type="InterPro" id="IPR057727">
    <property type="entry name" value="WCX_dom"/>
</dbReference>
<dbReference type="InterPro" id="IPR036390">
    <property type="entry name" value="WH_DNA-bd_sf"/>
</dbReference>
<reference evidence="6" key="1">
    <citation type="submission" date="2018-01" db="EMBL/GenBank/DDBJ databases">
        <title>Rubneribacter badeniensis gen. nov., sp. nov., and Colonibacter rubneri, gen. nov., sp. nov., WGS of new members of the Eggerthellaceae.</title>
        <authorList>
            <person name="Danylec N."/>
            <person name="Stoll D.A."/>
            <person name="Doetsch A."/>
            <person name="Kulling S.E."/>
            <person name="Huch M."/>
        </authorList>
    </citation>
    <scope>NUCLEOTIDE SEQUENCE [LARGE SCALE GENOMIC DNA]</scope>
    <source>
        <strain evidence="6">ResAG-96</strain>
    </source>
</reference>
<feature type="domain" description="HTH deoR-type" evidence="4">
    <location>
        <begin position="2"/>
        <end position="60"/>
    </location>
</feature>
<evidence type="ECO:0000313" key="5">
    <source>
        <dbReference type="EMBL" id="PNV67603.1"/>
    </source>
</evidence>
<accession>A0A2K2UBB1</accession>
<dbReference type="InterPro" id="IPR051534">
    <property type="entry name" value="CBASS_pafABC_assoc_protein"/>
</dbReference>
<dbReference type="GO" id="GO:0003700">
    <property type="term" value="F:DNA-binding transcription factor activity"/>
    <property type="evidence" value="ECO:0007669"/>
    <property type="project" value="InterPro"/>
</dbReference>
<dbReference type="GO" id="GO:0003677">
    <property type="term" value="F:DNA binding"/>
    <property type="evidence" value="ECO:0007669"/>
    <property type="project" value="UniProtKB-KW"/>
</dbReference>
<proteinExistence type="predicted"/>
<dbReference type="Proteomes" id="UP000236197">
    <property type="component" value="Unassembled WGS sequence"/>
</dbReference>
<keyword evidence="1" id="KW-0805">Transcription regulation</keyword>